<name>A0A517QP28_9PLAN</name>
<gene>
    <name evidence="6" type="primary">bdlA</name>
    <name evidence="6" type="ORF">Mal48_26260</name>
</gene>
<dbReference type="GO" id="GO:0016020">
    <property type="term" value="C:membrane"/>
    <property type="evidence" value="ECO:0007669"/>
    <property type="project" value="InterPro"/>
</dbReference>
<dbReference type="Gene3D" id="1.10.287.950">
    <property type="entry name" value="Methyl-accepting chemotaxis protein"/>
    <property type="match status" value="1"/>
</dbReference>
<keyword evidence="7" id="KW-1185">Reference proteome</keyword>
<dbReference type="KEGG" id="tpol:Mal48_26260"/>
<dbReference type="Proteomes" id="UP000315724">
    <property type="component" value="Chromosome"/>
</dbReference>
<keyword evidence="1 2" id="KW-0807">Transducer</keyword>
<evidence type="ECO:0000256" key="4">
    <source>
        <dbReference type="SAM" id="Phobius"/>
    </source>
</evidence>
<evidence type="ECO:0000256" key="2">
    <source>
        <dbReference type="PROSITE-ProRule" id="PRU00284"/>
    </source>
</evidence>
<dbReference type="CDD" id="cd11386">
    <property type="entry name" value="MCP_signal"/>
    <property type="match status" value="1"/>
</dbReference>
<dbReference type="SMART" id="SM00283">
    <property type="entry name" value="MA"/>
    <property type="match status" value="1"/>
</dbReference>
<proteinExistence type="predicted"/>
<keyword evidence="4" id="KW-0812">Transmembrane</keyword>
<dbReference type="Pfam" id="PF00015">
    <property type="entry name" value="MCPsignal"/>
    <property type="match status" value="1"/>
</dbReference>
<feature type="domain" description="Methyl-accepting transducer" evidence="5">
    <location>
        <begin position="145"/>
        <end position="381"/>
    </location>
</feature>
<dbReference type="PANTHER" id="PTHR32089">
    <property type="entry name" value="METHYL-ACCEPTING CHEMOTAXIS PROTEIN MCPB"/>
    <property type="match status" value="1"/>
</dbReference>
<dbReference type="PANTHER" id="PTHR32089:SF112">
    <property type="entry name" value="LYSOZYME-LIKE PROTEIN-RELATED"/>
    <property type="match status" value="1"/>
</dbReference>
<keyword evidence="4" id="KW-1133">Transmembrane helix</keyword>
<dbReference type="PROSITE" id="PS50111">
    <property type="entry name" value="CHEMOTAXIS_TRANSDUC_2"/>
    <property type="match status" value="1"/>
</dbReference>
<evidence type="ECO:0000313" key="6">
    <source>
        <dbReference type="EMBL" id="QDT33373.1"/>
    </source>
</evidence>
<evidence type="ECO:0000313" key="7">
    <source>
        <dbReference type="Proteomes" id="UP000315724"/>
    </source>
</evidence>
<reference evidence="6 7" key="1">
    <citation type="submission" date="2019-02" db="EMBL/GenBank/DDBJ databases">
        <title>Deep-cultivation of Planctomycetes and their phenomic and genomic characterization uncovers novel biology.</title>
        <authorList>
            <person name="Wiegand S."/>
            <person name="Jogler M."/>
            <person name="Boedeker C."/>
            <person name="Pinto D."/>
            <person name="Vollmers J."/>
            <person name="Rivas-Marin E."/>
            <person name="Kohn T."/>
            <person name="Peeters S.H."/>
            <person name="Heuer A."/>
            <person name="Rast P."/>
            <person name="Oberbeckmann S."/>
            <person name="Bunk B."/>
            <person name="Jeske O."/>
            <person name="Meyerdierks A."/>
            <person name="Storesund J.E."/>
            <person name="Kallscheuer N."/>
            <person name="Luecker S."/>
            <person name="Lage O.M."/>
            <person name="Pohl T."/>
            <person name="Merkel B.J."/>
            <person name="Hornburger P."/>
            <person name="Mueller R.-W."/>
            <person name="Bruemmer F."/>
            <person name="Labrenz M."/>
            <person name="Spormann A.M."/>
            <person name="Op den Camp H."/>
            <person name="Overmann J."/>
            <person name="Amann R."/>
            <person name="Jetten M.S.M."/>
            <person name="Mascher T."/>
            <person name="Medema M.H."/>
            <person name="Devos D.P."/>
            <person name="Kaster A.-K."/>
            <person name="Ovreas L."/>
            <person name="Rohde M."/>
            <person name="Galperin M.Y."/>
            <person name="Jogler C."/>
        </authorList>
    </citation>
    <scope>NUCLEOTIDE SEQUENCE [LARGE SCALE GENOMIC DNA]</scope>
    <source>
        <strain evidence="6 7">Mal48</strain>
    </source>
</reference>
<dbReference type="SUPFAM" id="SSF58104">
    <property type="entry name" value="Methyl-accepting chemotaxis protein (MCP) signaling domain"/>
    <property type="match status" value="1"/>
</dbReference>
<dbReference type="GO" id="GO:0007165">
    <property type="term" value="P:signal transduction"/>
    <property type="evidence" value="ECO:0007669"/>
    <property type="project" value="UniProtKB-KW"/>
</dbReference>
<protein>
    <submittedName>
        <fullName evidence="6">Biofilm dispersion protein BdlA</fullName>
    </submittedName>
</protein>
<dbReference type="OrthoDB" id="221239at2"/>
<keyword evidence="4" id="KW-0472">Membrane</keyword>
<sequence>MTYRFRLFITHTVTALSAGGIVGLICQSPEKSLLMFYAMVLPLGVILPATMAVWWFEKAIRKIVICIDRNELVSDINSGIPELDELAKLVGQSEEWKREGRLGIQKVLEQLSPQSAKNGSSKKVSMDGRLLAQVLAKISRAVGAEVGRILTHIDAISNRADGTIGDAQDQTTTLDESIQNVEELSTNIDLILSNAKSANQSAIDAREAAVLGQNLIDKLIEGMHNIRAYVEAGERKVLSLGERSQEISSIVETMGTLSTRTDMLALNASIEAVRAGEEGRGFAIVAEEVRKLAEHTSTASREIADLVESIQMETQDTISAMAEQRTQVQEGVARVNEAGVALERISQTSTDSAERVGDISRITMNQLRGTQDMINVMQKVATLSHGIHQRATSVKSSAGEVVSVTKDLELWMAPMFNCDDEARQHQSDRGRELPEQKRENMHDREHLVFADDESDEV</sequence>
<organism evidence="6 7">
    <name type="scientific">Thalassoglobus polymorphus</name>
    <dbReference type="NCBI Taxonomy" id="2527994"/>
    <lineage>
        <taxon>Bacteria</taxon>
        <taxon>Pseudomonadati</taxon>
        <taxon>Planctomycetota</taxon>
        <taxon>Planctomycetia</taxon>
        <taxon>Planctomycetales</taxon>
        <taxon>Planctomycetaceae</taxon>
        <taxon>Thalassoglobus</taxon>
    </lineage>
</organism>
<dbReference type="AlphaFoldDB" id="A0A517QP28"/>
<feature type="compositionally biased region" description="Basic and acidic residues" evidence="3">
    <location>
        <begin position="421"/>
        <end position="449"/>
    </location>
</feature>
<dbReference type="EMBL" id="CP036267">
    <property type="protein sequence ID" value="QDT33373.1"/>
    <property type="molecule type" value="Genomic_DNA"/>
</dbReference>
<feature type="transmembrane region" description="Helical" evidence="4">
    <location>
        <begin position="33"/>
        <end position="56"/>
    </location>
</feature>
<dbReference type="InterPro" id="IPR004089">
    <property type="entry name" value="MCPsignal_dom"/>
</dbReference>
<accession>A0A517QP28</accession>
<feature type="region of interest" description="Disordered" evidence="3">
    <location>
        <begin position="421"/>
        <end position="457"/>
    </location>
</feature>
<dbReference type="RefSeq" id="WP_145199568.1">
    <property type="nucleotide sequence ID" value="NZ_CP036267.1"/>
</dbReference>
<evidence type="ECO:0000256" key="1">
    <source>
        <dbReference type="ARBA" id="ARBA00023224"/>
    </source>
</evidence>
<evidence type="ECO:0000256" key="3">
    <source>
        <dbReference type="SAM" id="MobiDB-lite"/>
    </source>
</evidence>
<evidence type="ECO:0000259" key="5">
    <source>
        <dbReference type="PROSITE" id="PS50111"/>
    </source>
</evidence>